<evidence type="ECO:0000256" key="10">
    <source>
        <dbReference type="ARBA" id="ARBA00023150"/>
    </source>
</evidence>
<organism evidence="14 15">
    <name type="scientific">Candidatus Enterocloster faecavium</name>
    <dbReference type="NCBI Taxonomy" id="2838560"/>
    <lineage>
        <taxon>Bacteria</taxon>
        <taxon>Bacillati</taxon>
        <taxon>Bacillota</taxon>
        <taxon>Clostridia</taxon>
        <taxon>Lachnospirales</taxon>
        <taxon>Lachnospiraceae</taxon>
        <taxon>Enterocloster</taxon>
    </lineage>
</organism>
<comment type="caution">
    <text evidence="14">The sequence shown here is derived from an EMBL/GenBank/DDBJ whole genome shotgun (WGS) entry which is preliminary data.</text>
</comment>
<dbReference type="Pfam" id="PF06463">
    <property type="entry name" value="Mob_synth_C"/>
    <property type="match status" value="1"/>
</dbReference>
<evidence type="ECO:0000256" key="8">
    <source>
        <dbReference type="ARBA" id="ARBA00023014"/>
    </source>
</evidence>
<dbReference type="SMART" id="SM00729">
    <property type="entry name" value="Elp3"/>
    <property type="match status" value="1"/>
</dbReference>
<evidence type="ECO:0000256" key="2">
    <source>
        <dbReference type="ARBA" id="ARBA00012167"/>
    </source>
</evidence>
<dbReference type="EC" id="4.1.99.22" evidence="2"/>
<evidence type="ECO:0000259" key="13">
    <source>
        <dbReference type="PROSITE" id="PS51918"/>
    </source>
</evidence>
<reference evidence="14" key="1">
    <citation type="journal article" date="2021" name="PeerJ">
        <title>Extensive microbial diversity within the chicken gut microbiome revealed by metagenomics and culture.</title>
        <authorList>
            <person name="Gilroy R."/>
            <person name="Ravi A."/>
            <person name="Getino M."/>
            <person name="Pursley I."/>
            <person name="Horton D.L."/>
            <person name="Alikhan N.F."/>
            <person name="Baker D."/>
            <person name="Gharbi K."/>
            <person name="Hall N."/>
            <person name="Watson M."/>
            <person name="Adriaenssens E.M."/>
            <person name="Foster-Nyarko E."/>
            <person name="Jarju S."/>
            <person name="Secka A."/>
            <person name="Antonio M."/>
            <person name="Oren A."/>
            <person name="Chaudhuri R.R."/>
            <person name="La Ragione R."/>
            <person name="Hildebrand F."/>
            <person name="Pallen M.J."/>
        </authorList>
    </citation>
    <scope>NUCLEOTIDE SEQUENCE</scope>
    <source>
        <strain evidence="14">CHK188-4685</strain>
    </source>
</reference>
<evidence type="ECO:0000256" key="11">
    <source>
        <dbReference type="ARBA" id="ARBA00023239"/>
    </source>
</evidence>
<dbReference type="NCBIfam" id="TIGR02666">
    <property type="entry name" value="moaA"/>
    <property type="match status" value="1"/>
</dbReference>
<comment type="catalytic activity">
    <reaction evidence="12">
        <text>GTP + AH2 + S-adenosyl-L-methionine = (8S)-3',8-cyclo-7,8-dihydroguanosine 5'-triphosphate + 5'-deoxyadenosine + L-methionine + A + H(+)</text>
        <dbReference type="Rhea" id="RHEA:49576"/>
        <dbReference type="ChEBI" id="CHEBI:13193"/>
        <dbReference type="ChEBI" id="CHEBI:15378"/>
        <dbReference type="ChEBI" id="CHEBI:17319"/>
        <dbReference type="ChEBI" id="CHEBI:17499"/>
        <dbReference type="ChEBI" id="CHEBI:37565"/>
        <dbReference type="ChEBI" id="CHEBI:57844"/>
        <dbReference type="ChEBI" id="CHEBI:59789"/>
        <dbReference type="ChEBI" id="CHEBI:131766"/>
        <dbReference type="EC" id="4.1.99.22"/>
    </reaction>
</comment>
<dbReference type="SFLD" id="SFLDG01067">
    <property type="entry name" value="SPASM/twitch_domain_containing"/>
    <property type="match status" value="1"/>
</dbReference>
<dbReference type="SFLD" id="SFLDS00029">
    <property type="entry name" value="Radical_SAM"/>
    <property type="match status" value="1"/>
</dbReference>
<comment type="cofactor">
    <cofactor evidence="1">
        <name>[4Fe-4S] cluster</name>
        <dbReference type="ChEBI" id="CHEBI:49883"/>
    </cofactor>
</comment>
<dbReference type="PROSITE" id="PS51918">
    <property type="entry name" value="RADICAL_SAM"/>
    <property type="match status" value="1"/>
</dbReference>
<evidence type="ECO:0000256" key="9">
    <source>
        <dbReference type="ARBA" id="ARBA00023134"/>
    </source>
</evidence>
<feature type="domain" description="Radical SAM core" evidence="13">
    <location>
        <begin position="4"/>
        <end position="214"/>
    </location>
</feature>
<evidence type="ECO:0000256" key="6">
    <source>
        <dbReference type="ARBA" id="ARBA00022741"/>
    </source>
</evidence>
<dbReference type="GO" id="GO:0005525">
    <property type="term" value="F:GTP binding"/>
    <property type="evidence" value="ECO:0007669"/>
    <property type="project" value="UniProtKB-KW"/>
</dbReference>
<dbReference type="Proteomes" id="UP000886804">
    <property type="component" value="Unassembled WGS sequence"/>
</dbReference>
<dbReference type="InterPro" id="IPR058240">
    <property type="entry name" value="rSAM_sf"/>
</dbReference>
<dbReference type="InterPro" id="IPR006638">
    <property type="entry name" value="Elp3/MiaA/NifB-like_rSAM"/>
</dbReference>
<dbReference type="CDD" id="cd21117">
    <property type="entry name" value="Twitch_MoaA"/>
    <property type="match status" value="1"/>
</dbReference>
<dbReference type="EMBL" id="DWYS01000084">
    <property type="protein sequence ID" value="HJB07584.1"/>
    <property type="molecule type" value="Genomic_DNA"/>
</dbReference>
<keyword evidence="11 14" id="KW-0456">Lyase</keyword>
<evidence type="ECO:0000256" key="4">
    <source>
        <dbReference type="ARBA" id="ARBA00022691"/>
    </source>
</evidence>
<keyword evidence="5" id="KW-0479">Metal-binding</keyword>
<dbReference type="Gene3D" id="3.20.20.70">
    <property type="entry name" value="Aldolase class I"/>
    <property type="match status" value="1"/>
</dbReference>
<evidence type="ECO:0000256" key="12">
    <source>
        <dbReference type="ARBA" id="ARBA00048697"/>
    </source>
</evidence>
<keyword evidence="6" id="KW-0547">Nucleotide-binding</keyword>
<evidence type="ECO:0000256" key="1">
    <source>
        <dbReference type="ARBA" id="ARBA00001966"/>
    </source>
</evidence>
<accession>A0A9D2L7U6</accession>
<sequence>MKDGWGREINYMRISITDRCNLRCRYCMPDGIECVPRQNILSLEEIQAAAICAAGLGIRFLKVTGGEPLVRKDCCRLIRALKGVAGIQRVTLTTNGVLLEPVLEELKAGGIDGINISLDTLDRAAYERITGKDCLNQVLSAVEAAVKLHIPVKLNTVSLKLGEENWRKIAELARRLPVDVRFIELMPIGHGKDFPSIDHRLLLSELKKQYPGTEVERRFHGPGPAVYYRIPGFLGSIGFISAVHGKFCADCNRVRLTSQGFFKTCLCYEDGVDLRPILRKGLPVPEQGHFHWPEDRKPDDGELQTRLMEAMRKAILEKPGAHCFEHPGEITEAADMVSIGG</sequence>
<dbReference type="InterPro" id="IPR013483">
    <property type="entry name" value="MoaA"/>
</dbReference>
<evidence type="ECO:0000313" key="14">
    <source>
        <dbReference type="EMBL" id="HJB07584.1"/>
    </source>
</evidence>
<gene>
    <name evidence="14" type="primary">moaA</name>
    <name evidence="14" type="ORF">H9716_06915</name>
</gene>
<dbReference type="GO" id="GO:0061798">
    <property type="term" value="F:GTP 3',8'-cyclase activity"/>
    <property type="evidence" value="ECO:0007669"/>
    <property type="project" value="UniProtKB-EC"/>
</dbReference>
<dbReference type="InterPro" id="IPR007197">
    <property type="entry name" value="rSAM"/>
</dbReference>
<dbReference type="SFLD" id="SFLDG01386">
    <property type="entry name" value="main_SPASM_domain-containing"/>
    <property type="match status" value="1"/>
</dbReference>
<evidence type="ECO:0000313" key="15">
    <source>
        <dbReference type="Proteomes" id="UP000886804"/>
    </source>
</evidence>
<evidence type="ECO:0000256" key="7">
    <source>
        <dbReference type="ARBA" id="ARBA00023004"/>
    </source>
</evidence>
<name>A0A9D2L7U6_9FIRM</name>
<dbReference type="GO" id="GO:0006777">
    <property type="term" value="P:Mo-molybdopterin cofactor biosynthetic process"/>
    <property type="evidence" value="ECO:0007669"/>
    <property type="project" value="UniProtKB-KW"/>
</dbReference>
<dbReference type="PANTHER" id="PTHR22960">
    <property type="entry name" value="MOLYBDOPTERIN COFACTOR SYNTHESIS PROTEIN A"/>
    <property type="match status" value="1"/>
</dbReference>
<keyword evidence="8" id="KW-0411">Iron-sulfur</keyword>
<keyword evidence="7" id="KW-0408">Iron</keyword>
<evidence type="ECO:0000256" key="5">
    <source>
        <dbReference type="ARBA" id="ARBA00022723"/>
    </source>
</evidence>
<dbReference type="InterPro" id="IPR013785">
    <property type="entry name" value="Aldolase_TIM"/>
</dbReference>
<dbReference type="SFLD" id="SFLDG01383">
    <property type="entry name" value="cyclic_pyranopterin_phosphate"/>
    <property type="match status" value="1"/>
</dbReference>
<dbReference type="InterPro" id="IPR040064">
    <property type="entry name" value="MoaA-like"/>
</dbReference>
<dbReference type="PANTHER" id="PTHR22960:SF0">
    <property type="entry name" value="MOLYBDENUM COFACTOR BIOSYNTHESIS PROTEIN 1"/>
    <property type="match status" value="1"/>
</dbReference>
<keyword evidence="3" id="KW-0004">4Fe-4S</keyword>
<dbReference type="GO" id="GO:0061799">
    <property type="term" value="F:cyclic pyranopterin monophosphate synthase activity"/>
    <property type="evidence" value="ECO:0007669"/>
    <property type="project" value="TreeGrafter"/>
</dbReference>
<protein>
    <recommendedName>
        <fullName evidence="2">GTP 3',8-cyclase</fullName>
        <ecNumber evidence="2">4.1.99.22</ecNumber>
    </recommendedName>
</protein>
<dbReference type="InterPro" id="IPR050105">
    <property type="entry name" value="MoCo_biosynth_MoaA/MoaC"/>
</dbReference>
<dbReference type="SUPFAM" id="SSF102114">
    <property type="entry name" value="Radical SAM enzymes"/>
    <property type="match status" value="1"/>
</dbReference>
<dbReference type="PROSITE" id="PS01305">
    <property type="entry name" value="MOAA_NIFB_PQQE"/>
    <property type="match status" value="1"/>
</dbReference>
<reference evidence="14" key="2">
    <citation type="submission" date="2021-04" db="EMBL/GenBank/DDBJ databases">
        <authorList>
            <person name="Gilroy R."/>
        </authorList>
    </citation>
    <scope>NUCLEOTIDE SEQUENCE</scope>
    <source>
        <strain evidence="14">CHK188-4685</strain>
    </source>
</reference>
<dbReference type="AlphaFoldDB" id="A0A9D2L7U6"/>
<keyword evidence="10" id="KW-0501">Molybdenum cofactor biosynthesis</keyword>
<dbReference type="InterPro" id="IPR010505">
    <property type="entry name" value="MoaA_twitch"/>
</dbReference>
<keyword evidence="4" id="KW-0949">S-adenosyl-L-methionine</keyword>
<dbReference type="CDD" id="cd01335">
    <property type="entry name" value="Radical_SAM"/>
    <property type="match status" value="1"/>
</dbReference>
<keyword evidence="9" id="KW-0342">GTP-binding</keyword>
<proteinExistence type="predicted"/>
<dbReference type="GO" id="GO:0046872">
    <property type="term" value="F:metal ion binding"/>
    <property type="evidence" value="ECO:0007669"/>
    <property type="project" value="UniProtKB-KW"/>
</dbReference>
<dbReference type="GO" id="GO:0051539">
    <property type="term" value="F:4 iron, 4 sulfur cluster binding"/>
    <property type="evidence" value="ECO:0007669"/>
    <property type="project" value="UniProtKB-KW"/>
</dbReference>
<dbReference type="Pfam" id="PF04055">
    <property type="entry name" value="Radical_SAM"/>
    <property type="match status" value="1"/>
</dbReference>
<evidence type="ECO:0000256" key="3">
    <source>
        <dbReference type="ARBA" id="ARBA00022485"/>
    </source>
</evidence>
<dbReference type="InterPro" id="IPR000385">
    <property type="entry name" value="MoaA_NifB_PqqE_Fe-S-bd_CS"/>
</dbReference>